<gene>
    <name evidence="3" type="ORF">CCACVL1_17384</name>
</gene>
<feature type="compositionally biased region" description="Low complexity" evidence="1">
    <location>
        <begin position="155"/>
        <end position="165"/>
    </location>
</feature>
<feature type="compositionally biased region" description="Acidic residues" evidence="1">
    <location>
        <begin position="411"/>
        <end position="434"/>
    </location>
</feature>
<evidence type="ECO:0000313" key="4">
    <source>
        <dbReference type="Proteomes" id="UP000188268"/>
    </source>
</evidence>
<evidence type="ECO:0000256" key="1">
    <source>
        <dbReference type="SAM" id="MobiDB-lite"/>
    </source>
</evidence>
<feature type="compositionally biased region" description="Polar residues" evidence="1">
    <location>
        <begin position="312"/>
        <end position="321"/>
    </location>
</feature>
<dbReference type="GO" id="GO:0005516">
    <property type="term" value="F:calmodulin binding"/>
    <property type="evidence" value="ECO:0007669"/>
    <property type="project" value="InterPro"/>
</dbReference>
<dbReference type="AlphaFoldDB" id="A0A1R3HS92"/>
<sequence length="590" mass="64714">MAEESISSSVSPDITKPAGGDSRRSSLAGDGSVNSGDKTLSRYLRASTGSCHDHCKYGKKHESEVKARRPFPRRIVKKACDEPNSFESLDLPRREKTSAVKSKSVPNSRTHTPDTSDVINLQVSTDAPDRKNSRREEILSKKEKTSVAKLKPKHSPNSSHSNDSSDVIKLEVPTDSPDSKTARKSATISGGKRELMAKLRSSPNLKSRLSDGPKIMQQDGSLSSERIGVSSKDVSSKTREKSFSKRRAISLKLTAQAEKSSSSVPSEGLSARRNSGISDMKFGKRSATAKVAAKKLVASPRVSLSPRPSIARATSLTTSKNRNLKAVPPQKSQNKVKNDETEQPLNEHNESNNDTLLEKTLYVIKMETENLVLESDKNENCAAELSSPDASSPKSPSQPISTSLSPHSERDQDESEYTVSEAEDDYDSEYDEDETVKMEETDILEGENGGRPRNAGMVISDDKDCQPVKLSFRRGKVVDIQSENNGPRRLKFRRGRVLGGNQTNKSEGRKTYRRGVDDETNDNKSAGEKVVLRHQDVQGKKDDKVLFNNVIEETASKLVETRKSKVKALVGAFETVISLQDTKPSANTVA</sequence>
<feature type="region of interest" description="Disordered" evidence="1">
    <location>
        <begin position="1"/>
        <end position="356"/>
    </location>
</feature>
<feature type="region of interest" description="Disordered" evidence="1">
    <location>
        <begin position="494"/>
        <end position="533"/>
    </location>
</feature>
<feature type="compositionally biased region" description="Polar residues" evidence="1">
    <location>
        <begin position="1"/>
        <end position="12"/>
    </location>
</feature>
<evidence type="ECO:0000259" key="2">
    <source>
        <dbReference type="SMART" id="SM01054"/>
    </source>
</evidence>
<comment type="caution">
    <text evidence="3">The sequence shown here is derived from an EMBL/GenBank/DDBJ whole genome shotgun (WGS) entry which is preliminary data.</text>
</comment>
<feature type="compositionally biased region" description="Basic and acidic residues" evidence="1">
    <location>
        <begin position="336"/>
        <end position="351"/>
    </location>
</feature>
<dbReference type="OMA" id="HYLRVST"/>
<dbReference type="Gramene" id="OMO73233">
    <property type="protein sequence ID" value="OMO73233"/>
    <property type="gene ID" value="CCACVL1_17384"/>
</dbReference>
<dbReference type="STRING" id="210143.A0A1R3HS92"/>
<feature type="compositionally biased region" description="Polar residues" evidence="1">
    <location>
        <begin position="99"/>
        <end position="125"/>
    </location>
</feature>
<reference evidence="3 4" key="1">
    <citation type="submission" date="2013-09" db="EMBL/GenBank/DDBJ databases">
        <title>Corchorus capsularis genome sequencing.</title>
        <authorList>
            <person name="Alam M."/>
            <person name="Haque M.S."/>
            <person name="Islam M.S."/>
            <person name="Emdad E.M."/>
            <person name="Islam M.M."/>
            <person name="Ahmed B."/>
            <person name="Halim A."/>
            <person name="Hossen Q.M.M."/>
            <person name="Hossain M.Z."/>
            <person name="Ahmed R."/>
            <person name="Khan M.M."/>
            <person name="Islam R."/>
            <person name="Rashid M.M."/>
            <person name="Khan S.A."/>
            <person name="Rahman M.S."/>
            <person name="Alam M."/>
        </authorList>
    </citation>
    <scope>NUCLEOTIDE SEQUENCE [LARGE SCALE GENOMIC DNA]</scope>
    <source>
        <strain evidence="4">cv. CVL-1</strain>
        <tissue evidence="3">Whole seedling</tissue>
    </source>
</reference>
<proteinExistence type="predicted"/>
<feature type="compositionally biased region" description="Basic residues" evidence="1">
    <location>
        <begin position="68"/>
        <end position="77"/>
    </location>
</feature>
<feature type="compositionally biased region" description="Basic and acidic residues" evidence="1">
    <location>
        <begin position="51"/>
        <end position="67"/>
    </location>
</feature>
<dbReference type="PANTHER" id="PTHR33349:SF1">
    <property type="entry name" value="EMB|CAB62594.1"/>
    <property type="match status" value="1"/>
</dbReference>
<dbReference type="PANTHER" id="PTHR33349">
    <property type="entry name" value="EMB|CAB62594.1"/>
    <property type="match status" value="1"/>
</dbReference>
<name>A0A1R3HS92_COCAP</name>
<protein>
    <recommendedName>
        <fullName evidence="2">Calmodulin-binding domain-containing protein</fullName>
    </recommendedName>
</protein>
<feature type="compositionally biased region" description="Basic and acidic residues" evidence="1">
    <location>
        <begin position="234"/>
        <end position="243"/>
    </location>
</feature>
<dbReference type="OrthoDB" id="766386at2759"/>
<organism evidence="3 4">
    <name type="scientific">Corchorus capsularis</name>
    <name type="common">Jute</name>
    <dbReference type="NCBI Taxonomy" id="210143"/>
    <lineage>
        <taxon>Eukaryota</taxon>
        <taxon>Viridiplantae</taxon>
        <taxon>Streptophyta</taxon>
        <taxon>Embryophyta</taxon>
        <taxon>Tracheophyta</taxon>
        <taxon>Spermatophyta</taxon>
        <taxon>Magnoliopsida</taxon>
        <taxon>eudicotyledons</taxon>
        <taxon>Gunneridae</taxon>
        <taxon>Pentapetalae</taxon>
        <taxon>rosids</taxon>
        <taxon>malvids</taxon>
        <taxon>Malvales</taxon>
        <taxon>Malvaceae</taxon>
        <taxon>Grewioideae</taxon>
        <taxon>Apeibeae</taxon>
        <taxon>Corchorus</taxon>
    </lineage>
</organism>
<feature type="compositionally biased region" description="Low complexity" evidence="1">
    <location>
        <begin position="288"/>
        <end position="298"/>
    </location>
</feature>
<feature type="region of interest" description="Disordered" evidence="1">
    <location>
        <begin position="373"/>
        <end position="462"/>
    </location>
</feature>
<accession>A0A1R3HS92</accession>
<feature type="compositionally biased region" description="Low complexity" evidence="1">
    <location>
        <begin position="386"/>
        <end position="399"/>
    </location>
</feature>
<dbReference type="SMART" id="SM01054">
    <property type="entry name" value="CaM_binding"/>
    <property type="match status" value="1"/>
</dbReference>
<keyword evidence="4" id="KW-1185">Reference proteome</keyword>
<feature type="compositionally biased region" description="Basic and acidic residues" evidence="1">
    <location>
        <begin position="506"/>
        <end position="533"/>
    </location>
</feature>
<feature type="compositionally biased region" description="Basic and acidic residues" evidence="1">
    <location>
        <begin position="127"/>
        <end position="146"/>
    </location>
</feature>
<dbReference type="EMBL" id="AWWV01011256">
    <property type="protein sequence ID" value="OMO73233.1"/>
    <property type="molecule type" value="Genomic_DNA"/>
</dbReference>
<feature type="domain" description="Calmodulin-binding" evidence="2">
    <location>
        <begin position="466"/>
        <end position="578"/>
    </location>
</feature>
<dbReference type="InterPro" id="IPR012417">
    <property type="entry name" value="CaM-bd_dom_pln"/>
</dbReference>
<dbReference type="Proteomes" id="UP000188268">
    <property type="component" value="Unassembled WGS sequence"/>
</dbReference>
<dbReference type="Pfam" id="PF07839">
    <property type="entry name" value="CaM_binding"/>
    <property type="match status" value="1"/>
</dbReference>
<evidence type="ECO:0000313" key="3">
    <source>
        <dbReference type="EMBL" id="OMO73233.1"/>
    </source>
</evidence>